<evidence type="ECO:0000256" key="1">
    <source>
        <dbReference type="SAM" id="MobiDB-lite"/>
    </source>
</evidence>
<dbReference type="EMBL" id="JACGCI010000004">
    <property type="protein sequence ID" value="KAF6764361.1"/>
    <property type="molecule type" value="Genomic_DNA"/>
</dbReference>
<proteinExistence type="predicted"/>
<dbReference type="PANTHER" id="PTHR46791:SF5">
    <property type="entry name" value="CLR5 DOMAIN-CONTAINING PROTEIN-RELATED"/>
    <property type="match status" value="1"/>
</dbReference>
<evidence type="ECO:0000259" key="2">
    <source>
        <dbReference type="Pfam" id="PF24764"/>
    </source>
</evidence>
<dbReference type="Pfam" id="PF24764">
    <property type="entry name" value="rva_4"/>
    <property type="match status" value="1"/>
</dbReference>
<dbReference type="Proteomes" id="UP000521943">
    <property type="component" value="Unassembled WGS sequence"/>
</dbReference>
<name>A0A8H6MG85_9AGAR</name>
<organism evidence="3 4">
    <name type="scientific">Ephemerocybe angulata</name>
    <dbReference type="NCBI Taxonomy" id="980116"/>
    <lineage>
        <taxon>Eukaryota</taxon>
        <taxon>Fungi</taxon>
        <taxon>Dikarya</taxon>
        <taxon>Basidiomycota</taxon>
        <taxon>Agaricomycotina</taxon>
        <taxon>Agaricomycetes</taxon>
        <taxon>Agaricomycetidae</taxon>
        <taxon>Agaricales</taxon>
        <taxon>Agaricineae</taxon>
        <taxon>Psathyrellaceae</taxon>
        <taxon>Ephemerocybe</taxon>
    </lineage>
</organism>
<gene>
    <name evidence="3" type="ORF">DFP72DRAFT_799798</name>
</gene>
<protein>
    <recommendedName>
        <fullName evidence="2">Integrase core domain-containing protein</fullName>
    </recommendedName>
</protein>
<evidence type="ECO:0000313" key="4">
    <source>
        <dbReference type="Proteomes" id="UP000521943"/>
    </source>
</evidence>
<feature type="region of interest" description="Disordered" evidence="1">
    <location>
        <begin position="143"/>
        <end position="164"/>
    </location>
</feature>
<dbReference type="AlphaFoldDB" id="A0A8H6MG85"/>
<dbReference type="PANTHER" id="PTHR46791">
    <property type="entry name" value="EXPRESSED PROTEIN"/>
    <property type="match status" value="1"/>
</dbReference>
<comment type="caution">
    <text evidence="3">The sequence shown here is derived from an EMBL/GenBank/DDBJ whole genome shotgun (WGS) entry which is preliminary data.</text>
</comment>
<feature type="domain" description="Integrase core" evidence="2">
    <location>
        <begin position="1"/>
        <end position="106"/>
    </location>
</feature>
<dbReference type="InterPro" id="IPR058913">
    <property type="entry name" value="Integrase_dom_put"/>
</dbReference>
<reference evidence="3 4" key="1">
    <citation type="submission" date="2020-07" db="EMBL/GenBank/DDBJ databases">
        <title>Comparative genomics of pyrophilous fungi reveals a link between fire events and developmental genes.</title>
        <authorList>
            <consortium name="DOE Joint Genome Institute"/>
            <person name="Steindorff A.S."/>
            <person name="Carver A."/>
            <person name="Calhoun S."/>
            <person name="Stillman K."/>
            <person name="Liu H."/>
            <person name="Lipzen A."/>
            <person name="Pangilinan J."/>
            <person name="Labutti K."/>
            <person name="Bruns T.D."/>
            <person name="Grigoriev I.V."/>
        </authorList>
    </citation>
    <scope>NUCLEOTIDE SEQUENCE [LARGE SCALE GENOMIC DNA]</scope>
    <source>
        <strain evidence="3 4">CBS 144469</strain>
    </source>
</reference>
<dbReference type="OrthoDB" id="3353107at2759"/>
<keyword evidence="4" id="KW-1185">Reference proteome</keyword>
<evidence type="ECO:0000313" key="3">
    <source>
        <dbReference type="EMBL" id="KAF6764361.1"/>
    </source>
</evidence>
<sequence>MNQARGEGRGSYIYGRSVHNIRIERLWLDYTNGIGRKWKLFLRELEISAGLDIDYPSHIWLVHFLFLGALNQEITDWANAWNHHKIQTPNMGTRTPAELRYFSMLRDGARGFQPAPEEEGMTREEIAGYGIDWDAYRNHQVQHHYHTHNPPEQNPNPFVTSADPHTPEHVSLVEVDEARCPFNAEGLATFVARVAEIPEDIRLSAVEAKRKEYFILALTIARSLI</sequence>
<accession>A0A8H6MG85</accession>